<comment type="caution">
    <text evidence="2">The sequence shown here is derived from an EMBL/GenBank/DDBJ whole genome shotgun (WGS) entry which is preliminary data.</text>
</comment>
<evidence type="ECO:0000313" key="2">
    <source>
        <dbReference type="EMBL" id="GMN63466.1"/>
    </source>
</evidence>
<feature type="compositionally biased region" description="Polar residues" evidence="1">
    <location>
        <begin position="16"/>
        <end position="30"/>
    </location>
</feature>
<feature type="region of interest" description="Disordered" evidence="1">
    <location>
        <begin position="1"/>
        <end position="30"/>
    </location>
</feature>
<evidence type="ECO:0000256" key="1">
    <source>
        <dbReference type="SAM" id="MobiDB-lite"/>
    </source>
</evidence>
<sequence length="254" mass="28256">MRICKEGHYPGKGVNRTGQVQPHLTSGTSHLTNTAESEHIIHTIFGGTATGDTTSSRRSYARDARHVARGGYINMAEQIVKISRQDNVLITFTDGEDNKLFRPHNVALVGETYITNYTVRRVLINNGSSANILLMDAFTRLKIGGTILAPVQTQLYRFVGECVRAAGLICLSITIGDGQEKTTRIVEFLVVNKPSVYNVIFGRPTLNAPKAVVLTYHLAMKFPTPNGVRIFKRNQERARKFYVEVVNKVCHKVL</sequence>
<organism evidence="2 3">
    <name type="scientific">Ficus carica</name>
    <name type="common">Common fig</name>
    <dbReference type="NCBI Taxonomy" id="3494"/>
    <lineage>
        <taxon>Eukaryota</taxon>
        <taxon>Viridiplantae</taxon>
        <taxon>Streptophyta</taxon>
        <taxon>Embryophyta</taxon>
        <taxon>Tracheophyta</taxon>
        <taxon>Spermatophyta</taxon>
        <taxon>Magnoliopsida</taxon>
        <taxon>eudicotyledons</taxon>
        <taxon>Gunneridae</taxon>
        <taxon>Pentapetalae</taxon>
        <taxon>rosids</taxon>
        <taxon>fabids</taxon>
        <taxon>Rosales</taxon>
        <taxon>Moraceae</taxon>
        <taxon>Ficeae</taxon>
        <taxon>Ficus</taxon>
    </lineage>
</organism>
<name>A0AA88E0J4_FICCA</name>
<dbReference type="CDD" id="cd00303">
    <property type="entry name" value="retropepsin_like"/>
    <property type="match status" value="1"/>
</dbReference>
<dbReference type="PANTHER" id="PTHR33240:SF8">
    <property type="entry name" value="OS03G0439900 PROTEIN"/>
    <property type="match status" value="1"/>
</dbReference>
<reference evidence="2" key="1">
    <citation type="submission" date="2023-07" db="EMBL/GenBank/DDBJ databases">
        <title>draft genome sequence of fig (Ficus carica).</title>
        <authorList>
            <person name="Takahashi T."/>
            <person name="Nishimura K."/>
        </authorList>
    </citation>
    <scope>NUCLEOTIDE SEQUENCE</scope>
</reference>
<dbReference type="Proteomes" id="UP001187192">
    <property type="component" value="Unassembled WGS sequence"/>
</dbReference>
<dbReference type="AlphaFoldDB" id="A0AA88E0J4"/>
<keyword evidence="3" id="KW-1185">Reference proteome</keyword>
<dbReference type="EMBL" id="BTGU01000150">
    <property type="protein sequence ID" value="GMN63466.1"/>
    <property type="molecule type" value="Genomic_DNA"/>
</dbReference>
<accession>A0AA88E0J4</accession>
<protein>
    <submittedName>
        <fullName evidence="2">Uncharacterized protein</fullName>
    </submittedName>
</protein>
<gene>
    <name evidence="2" type="ORF">TIFTF001_032543</name>
</gene>
<evidence type="ECO:0000313" key="3">
    <source>
        <dbReference type="Proteomes" id="UP001187192"/>
    </source>
</evidence>
<dbReference type="PANTHER" id="PTHR33240">
    <property type="entry name" value="OS08G0508500 PROTEIN"/>
    <property type="match status" value="1"/>
</dbReference>
<proteinExistence type="predicted"/>